<accession>A0A6I4YHL1</accession>
<dbReference type="AlphaFoldDB" id="A0A6I4YHL1"/>
<evidence type="ECO:0000313" key="3">
    <source>
        <dbReference type="Proteomes" id="UP000430519"/>
    </source>
</evidence>
<comment type="caution">
    <text evidence="2">The sequence shown here is derived from an EMBL/GenBank/DDBJ whole genome shotgun (WGS) entry which is preliminary data.</text>
</comment>
<organism evidence="2 3">
    <name type="scientific">Deinococcus xianganensis</name>
    <dbReference type="NCBI Taxonomy" id="1507289"/>
    <lineage>
        <taxon>Bacteria</taxon>
        <taxon>Thermotogati</taxon>
        <taxon>Deinococcota</taxon>
        <taxon>Deinococci</taxon>
        <taxon>Deinococcales</taxon>
        <taxon>Deinococcaceae</taxon>
        <taxon>Deinococcus</taxon>
    </lineage>
</organism>
<protein>
    <submittedName>
        <fullName evidence="2">Uncharacterized protein</fullName>
    </submittedName>
</protein>
<reference evidence="2 3" key="1">
    <citation type="submission" date="2019-11" db="EMBL/GenBank/DDBJ databases">
        <title>Genome sequence of Deinococcus xianganensis Y35, AI-2 producing algicidal bacterium, isolated from lake water.</title>
        <authorList>
            <person name="Li Y."/>
        </authorList>
    </citation>
    <scope>NUCLEOTIDE SEQUENCE [LARGE SCALE GENOMIC DNA]</scope>
    <source>
        <strain evidence="2 3">Y35</strain>
    </source>
</reference>
<evidence type="ECO:0000313" key="2">
    <source>
        <dbReference type="EMBL" id="MXV20268.1"/>
    </source>
</evidence>
<proteinExistence type="predicted"/>
<sequence>MGKVPLSPPRPRAPGTEPRKTDVQNAAKAKPSDDRLYELLHPLNPSGPLSILF</sequence>
<dbReference type="Proteomes" id="UP000430519">
    <property type="component" value="Unassembled WGS sequence"/>
</dbReference>
<evidence type="ECO:0000256" key="1">
    <source>
        <dbReference type="SAM" id="MobiDB-lite"/>
    </source>
</evidence>
<feature type="region of interest" description="Disordered" evidence="1">
    <location>
        <begin position="1"/>
        <end position="33"/>
    </location>
</feature>
<keyword evidence="3" id="KW-1185">Reference proteome</keyword>
<name>A0A6I4YHL1_9DEIO</name>
<dbReference type="RefSeq" id="WP_160979629.1">
    <property type="nucleotide sequence ID" value="NZ_WVHK01000040.1"/>
</dbReference>
<gene>
    <name evidence="2" type="ORF">GLX28_11545</name>
</gene>
<feature type="compositionally biased region" description="Pro residues" evidence="1">
    <location>
        <begin position="1"/>
        <end position="12"/>
    </location>
</feature>
<dbReference type="EMBL" id="WVHK01000040">
    <property type="protein sequence ID" value="MXV20268.1"/>
    <property type="molecule type" value="Genomic_DNA"/>
</dbReference>